<dbReference type="Proteomes" id="UP001162480">
    <property type="component" value="Chromosome 18"/>
</dbReference>
<proteinExistence type="predicted"/>
<keyword evidence="2" id="KW-1185">Reference proteome</keyword>
<dbReference type="EMBL" id="OX597831">
    <property type="protein sequence ID" value="CAI9735679.1"/>
    <property type="molecule type" value="Genomic_DNA"/>
</dbReference>
<accession>A0AA36FFW7</accession>
<evidence type="ECO:0000313" key="2">
    <source>
        <dbReference type="Proteomes" id="UP001162480"/>
    </source>
</evidence>
<sequence>MSTTLQCALTKPFCGVLQLHHFTMCINFSKPQSNADATVYNFLSSALLCKGRCLMGSCDVHGYCPCEKCMKLTTSDICGYKEMRQTRT</sequence>
<reference evidence="1" key="1">
    <citation type="submission" date="2023-08" db="EMBL/GenBank/DDBJ databases">
        <authorList>
            <person name="Alioto T."/>
            <person name="Alioto T."/>
            <person name="Gomez Garrido J."/>
        </authorList>
    </citation>
    <scope>NUCLEOTIDE SEQUENCE</scope>
</reference>
<evidence type="ECO:0000313" key="1">
    <source>
        <dbReference type="EMBL" id="CAI9735679.1"/>
    </source>
</evidence>
<name>A0AA36FFW7_OCTVU</name>
<gene>
    <name evidence="1" type="ORF">OCTVUL_1B007797</name>
</gene>
<protein>
    <submittedName>
        <fullName evidence="1">Uncharacterized protein</fullName>
    </submittedName>
</protein>
<organism evidence="1 2">
    <name type="scientific">Octopus vulgaris</name>
    <name type="common">Common octopus</name>
    <dbReference type="NCBI Taxonomy" id="6645"/>
    <lineage>
        <taxon>Eukaryota</taxon>
        <taxon>Metazoa</taxon>
        <taxon>Spiralia</taxon>
        <taxon>Lophotrochozoa</taxon>
        <taxon>Mollusca</taxon>
        <taxon>Cephalopoda</taxon>
        <taxon>Coleoidea</taxon>
        <taxon>Octopodiformes</taxon>
        <taxon>Octopoda</taxon>
        <taxon>Incirrata</taxon>
        <taxon>Octopodidae</taxon>
        <taxon>Octopus</taxon>
    </lineage>
</organism>
<dbReference type="AlphaFoldDB" id="A0AA36FFW7"/>